<evidence type="ECO:0000256" key="9">
    <source>
        <dbReference type="ARBA" id="ARBA00022884"/>
    </source>
</evidence>
<evidence type="ECO:0000256" key="6">
    <source>
        <dbReference type="ARBA" id="ARBA00022691"/>
    </source>
</evidence>
<dbReference type="InterPro" id="IPR026610">
    <property type="entry name" value="Hen1"/>
</dbReference>
<comment type="catalytic activity">
    <reaction evidence="12">
        <text>small RNA 3'-end nucleotide + S-adenosyl-L-methionine = small RNA 3'-end 2'-O-methylnucleotide + S-adenosyl-L-homocysteine + H(+)</text>
        <dbReference type="Rhea" id="RHEA:37887"/>
        <dbReference type="Rhea" id="RHEA-COMP:10415"/>
        <dbReference type="Rhea" id="RHEA-COMP:10416"/>
        <dbReference type="ChEBI" id="CHEBI:15378"/>
        <dbReference type="ChEBI" id="CHEBI:57856"/>
        <dbReference type="ChEBI" id="CHEBI:59789"/>
        <dbReference type="ChEBI" id="CHEBI:74896"/>
        <dbReference type="ChEBI" id="CHEBI:74898"/>
        <dbReference type="EC" id="2.1.1.386"/>
    </reaction>
</comment>
<feature type="compositionally biased region" description="Acidic residues" evidence="13">
    <location>
        <begin position="346"/>
        <end position="360"/>
    </location>
</feature>
<dbReference type="GO" id="GO:0090486">
    <property type="term" value="F:small RNA 2'-O-methyltransferase activity"/>
    <property type="evidence" value="ECO:0007669"/>
    <property type="project" value="UniProtKB-EC"/>
</dbReference>
<dbReference type="PANTHER" id="PTHR21404:SF3">
    <property type="entry name" value="SMALL RNA 2'-O-METHYLTRANSFERASE"/>
    <property type="match status" value="1"/>
</dbReference>
<comment type="similarity">
    <text evidence="2">Belongs to the methyltransferase superfamily. HEN1 family.</text>
</comment>
<keyword evidence="8" id="KW-0460">Magnesium</keyword>
<organism evidence="15 16">
    <name type="scientific">Elysia marginata</name>
    <dbReference type="NCBI Taxonomy" id="1093978"/>
    <lineage>
        <taxon>Eukaryota</taxon>
        <taxon>Metazoa</taxon>
        <taxon>Spiralia</taxon>
        <taxon>Lophotrochozoa</taxon>
        <taxon>Mollusca</taxon>
        <taxon>Gastropoda</taxon>
        <taxon>Heterobranchia</taxon>
        <taxon>Euthyneura</taxon>
        <taxon>Panpulmonata</taxon>
        <taxon>Sacoglossa</taxon>
        <taxon>Placobranchoidea</taxon>
        <taxon>Plakobranchidae</taxon>
        <taxon>Elysia</taxon>
    </lineage>
</organism>
<dbReference type="Proteomes" id="UP000762676">
    <property type="component" value="Unassembled WGS sequence"/>
</dbReference>
<evidence type="ECO:0000256" key="12">
    <source>
        <dbReference type="ARBA" id="ARBA00048418"/>
    </source>
</evidence>
<dbReference type="GO" id="GO:0034587">
    <property type="term" value="P:piRNA processing"/>
    <property type="evidence" value="ECO:0007669"/>
    <property type="project" value="TreeGrafter"/>
</dbReference>
<proteinExistence type="inferred from homology"/>
<dbReference type="EC" id="2.1.1.386" evidence="11"/>
<dbReference type="GO" id="GO:0030422">
    <property type="term" value="P:siRNA processing"/>
    <property type="evidence" value="ECO:0007669"/>
    <property type="project" value="TreeGrafter"/>
</dbReference>
<evidence type="ECO:0000256" key="8">
    <source>
        <dbReference type="ARBA" id="ARBA00022842"/>
    </source>
</evidence>
<dbReference type="InterPro" id="IPR013216">
    <property type="entry name" value="Methyltransf_11"/>
</dbReference>
<dbReference type="PANTHER" id="PTHR21404">
    <property type="entry name" value="HEN1"/>
    <property type="match status" value="1"/>
</dbReference>
<dbReference type="GO" id="GO:0005737">
    <property type="term" value="C:cytoplasm"/>
    <property type="evidence" value="ECO:0007669"/>
    <property type="project" value="TreeGrafter"/>
</dbReference>
<dbReference type="GO" id="GO:0008757">
    <property type="term" value="F:S-adenosylmethionine-dependent methyltransferase activity"/>
    <property type="evidence" value="ECO:0007669"/>
    <property type="project" value="InterPro"/>
</dbReference>
<evidence type="ECO:0000256" key="3">
    <source>
        <dbReference type="ARBA" id="ARBA00021330"/>
    </source>
</evidence>
<feature type="region of interest" description="Disordered" evidence="13">
    <location>
        <begin position="340"/>
        <end position="408"/>
    </location>
</feature>
<dbReference type="InterPro" id="IPR029063">
    <property type="entry name" value="SAM-dependent_MTases_sf"/>
</dbReference>
<dbReference type="GO" id="GO:0005634">
    <property type="term" value="C:nucleus"/>
    <property type="evidence" value="ECO:0007669"/>
    <property type="project" value="TreeGrafter"/>
</dbReference>
<gene>
    <name evidence="15" type="ORF">ElyMa_004334900</name>
</gene>
<evidence type="ECO:0000256" key="11">
    <source>
        <dbReference type="ARBA" id="ARBA00035025"/>
    </source>
</evidence>
<evidence type="ECO:0000259" key="14">
    <source>
        <dbReference type="Pfam" id="PF08241"/>
    </source>
</evidence>
<dbReference type="GO" id="GO:0001510">
    <property type="term" value="P:RNA methylation"/>
    <property type="evidence" value="ECO:0007669"/>
    <property type="project" value="InterPro"/>
</dbReference>
<keyword evidence="16" id="KW-1185">Reference proteome</keyword>
<dbReference type="AlphaFoldDB" id="A0AAV4H2L0"/>
<name>A0AAV4H2L0_9GAST</name>
<keyword evidence="10" id="KW-0943">RNA-mediated gene silencing</keyword>
<dbReference type="GO" id="GO:0003723">
    <property type="term" value="F:RNA binding"/>
    <property type="evidence" value="ECO:0007669"/>
    <property type="project" value="UniProtKB-KW"/>
</dbReference>
<dbReference type="SUPFAM" id="SSF53335">
    <property type="entry name" value="S-adenosyl-L-methionine-dependent methyltransferases"/>
    <property type="match status" value="1"/>
</dbReference>
<dbReference type="Pfam" id="PF08241">
    <property type="entry name" value="Methyltransf_11"/>
    <property type="match status" value="1"/>
</dbReference>
<evidence type="ECO:0000313" key="15">
    <source>
        <dbReference type="EMBL" id="GFR91705.1"/>
    </source>
</evidence>
<keyword evidence="4" id="KW-0489">Methyltransferase</keyword>
<comment type="caution">
    <text evidence="15">The sequence shown here is derived from an EMBL/GenBank/DDBJ whole genome shotgun (WGS) entry which is preliminary data.</text>
</comment>
<dbReference type="EMBL" id="BMAT01008739">
    <property type="protein sequence ID" value="GFR91705.1"/>
    <property type="molecule type" value="Genomic_DNA"/>
</dbReference>
<evidence type="ECO:0000256" key="13">
    <source>
        <dbReference type="SAM" id="MobiDB-lite"/>
    </source>
</evidence>
<evidence type="ECO:0000256" key="1">
    <source>
        <dbReference type="ARBA" id="ARBA00001946"/>
    </source>
</evidence>
<evidence type="ECO:0000256" key="10">
    <source>
        <dbReference type="ARBA" id="ARBA00023158"/>
    </source>
</evidence>
<sequence>MGDRDFKSEESSAGIHFVPPLYTQRYVLAINTLVEHNMQSVVDFGCSECGFLKLLPTAPCVEKVALVDIDRSVLVARKRQIYPELHHYLQRRSNPLHVSLYCGSAEDLDTRLQGFDAATLIEVIEHLHQDTLVRVTENVFGRLKPRLCFVTTPNSEFNVLFKNPDPTQFRHWDHKFEWTRSEFSSWCESVALRFGYNVKYTGVGQITSDPESARLGPCSQAAVFTLMPPTEPPWTLEVSRPRSSRQNVAQAKSGECYELIAEADYPYIQNVLSEEEKLDLEVSFCLRELVRLDDSDVAYGEELPVSITRIAEHRSVKALGDLEAVRSSLERQLYTLTPDRNHVLVGDEDSSSENDLEDAEQFYSQGEGESTHEKDSHTLSLSTLNDSGVDVRRTSQQEPAVEEENWDS</sequence>
<evidence type="ECO:0000313" key="16">
    <source>
        <dbReference type="Proteomes" id="UP000762676"/>
    </source>
</evidence>
<keyword evidence="6" id="KW-0949">S-adenosyl-L-methionine</keyword>
<comment type="cofactor">
    <cofactor evidence="1">
        <name>Mg(2+)</name>
        <dbReference type="ChEBI" id="CHEBI:18420"/>
    </cofactor>
</comment>
<evidence type="ECO:0000256" key="2">
    <source>
        <dbReference type="ARBA" id="ARBA00009026"/>
    </source>
</evidence>
<evidence type="ECO:0000256" key="7">
    <source>
        <dbReference type="ARBA" id="ARBA00022723"/>
    </source>
</evidence>
<feature type="domain" description="Methyltransferase type 11" evidence="14">
    <location>
        <begin position="42"/>
        <end position="145"/>
    </location>
</feature>
<dbReference type="GO" id="GO:0046872">
    <property type="term" value="F:metal ion binding"/>
    <property type="evidence" value="ECO:0007669"/>
    <property type="project" value="UniProtKB-KW"/>
</dbReference>
<protein>
    <recommendedName>
        <fullName evidence="3">Small RNA 2'-O-methyltransferase</fullName>
        <ecNumber evidence="11">2.1.1.386</ecNumber>
    </recommendedName>
</protein>
<accession>A0AAV4H2L0</accession>
<reference evidence="15 16" key="1">
    <citation type="journal article" date="2021" name="Elife">
        <title>Chloroplast acquisition without the gene transfer in kleptoplastic sea slugs, Plakobranchus ocellatus.</title>
        <authorList>
            <person name="Maeda T."/>
            <person name="Takahashi S."/>
            <person name="Yoshida T."/>
            <person name="Shimamura S."/>
            <person name="Takaki Y."/>
            <person name="Nagai Y."/>
            <person name="Toyoda A."/>
            <person name="Suzuki Y."/>
            <person name="Arimoto A."/>
            <person name="Ishii H."/>
            <person name="Satoh N."/>
            <person name="Nishiyama T."/>
            <person name="Hasebe M."/>
            <person name="Maruyama T."/>
            <person name="Minagawa J."/>
            <person name="Obokata J."/>
            <person name="Shigenobu S."/>
        </authorList>
    </citation>
    <scope>NUCLEOTIDE SEQUENCE [LARGE SCALE GENOMIC DNA]</scope>
</reference>
<keyword evidence="7" id="KW-0479">Metal-binding</keyword>
<dbReference type="Gene3D" id="3.40.50.150">
    <property type="entry name" value="Vaccinia Virus protein VP39"/>
    <property type="match status" value="1"/>
</dbReference>
<evidence type="ECO:0000256" key="5">
    <source>
        <dbReference type="ARBA" id="ARBA00022679"/>
    </source>
</evidence>
<evidence type="ECO:0000256" key="4">
    <source>
        <dbReference type="ARBA" id="ARBA00022603"/>
    </source>
</evidence>
<keyword evidence="5" id="KW-0808">Transferase</keyword>
<keyword evidence="9" id="KW-0694">RNA-binding</keyword>